<dbReference type="NCBIfam" id="TIGR02150">
    <property type="entry name" value="IPP_isom_1"/>
    <property type="match status" value="1"/>
</dbReference>
<feature type="binding site" evidence="10">
    <location>
        <position position="150"/>
    </location>
    <ligand>
        <name>Mn(2+)</name>
        <dbReference type="ChEBI" id="CHEBI:29035"/>
    </ligand>
</feature>
<evidence type="ECO:0000256" key="8">
    <source>
        <dbReference type="ARBA" id="ARBA00023229"/>
    </source>
</evidence>
<feature type="binding site" evidence="10">
    <location>
        <position position="105"/>
    </location>
    <ligand>
        <name>Mn(2+)</name>
        <dbReference type="ChEBI" id="CHEBI:29035"/>
    </ligand>
</feature>
<keyword evidence="13" id="KW-1185">Reference proteome</keyword>
<dbReference type="InterPro" id="IPR011876">
    <property type="entry name" value="IsopentenylPP_isomerase_typ1"/>
</dbReference>
<comment type="catalytic activity">
    <reaction evidence="10">
        <text>isopentenyl diphosphate = dimethylallyl diphosphate</text>
        <dbReference type="Rhea" id="RHEA:23284"/>
        <dbReference type="ChEBI" id="CHEBI:57623"/>
        <dbReference type="ChEBI" id="CHEBI:128769"/>
        <dbReference type="EC" id="5.3.3.2"/>
    </reaction>
</comment>
<evidence type="ECO:0000259" key="11">
    <source>
        <dbReference type="PROSITE" id="PS51462"/>
    </source>
</evidence>
<keyword evidence="6 10" id="KW-0460">Magnesium</keyword>
<evidence type="ECO:0000256" key="5">
    <source>
        <dbReference type="ARBA" id="ARBA00022723"/>
    </source>
</evidence>
<keyword evidence="5 10" id="KW-0479">Metal-binding</keyword>
<evidence type="ECO:0000256" key="6">
    <source>
        <dbReference type="ARBA" id="ARBA00022842"/>
    </source>
</evidence>
<proteinExistence type="inferred from homology"/>
<dbReference type="Proteomes" id="UP001626593">
    <property type="component" value="Chromosome"/>
</dbReference>
<feature type="binding site" evidence="10">
    <location>
        <position position="148"/>
    </location>
    <ligand>
        <name>Mn(2+)</name>
        <dbReference type="ChEBI" id="CHEBI:29035"/>
    </ligand>
</feature>
<dbReference type="NCBIfam" id="NF002995">
    <property type="entry name" value="PRK03759.1"/>
    <property type="match status" value="1"/>
</dbReference>
<comment type="cofactor">
    <cofactor evidence="10">
        <name>Mg(2+)</name>
        <dbReference type="ChEBI" id="CHEBI:18420"/>
    </cofactor>
    <text evidence="10">Binds 1 Mg(2+) ion per subunit. The magnesium ion binds only when substrate is bound.</text>
</comment>
<protein>
    <recommendedName>
        <fullName evidence="3 10">Isopentenyl-diphosphate Delta-isomerase</fullName>
        <shortName evidence="10">IPP isomerase</shortName>
        <ecNumber evidence="3 10">5.3.3.2</ecNumber>
    </recommendedName>
    <alternativeName>
        <fullName evidence="10">IPP:DMAPP isomerase</fullName>
    </alternativeName>
    <alternativeName>
        <fullName evidence="10">Isopentenyl pyrophosphate isomerase</fullName>
    </alternativeName>
</protein>
<comment type="cofactor">
    <cofactor evidence="10">
        <name>Mn(2+)</name>
        <dbReference type="ChEBI" id="CHEBI:29035"/>
    </cofactor>
    <text evidence="10">Binds 1 Mn(2+) ion per subunit.</text>
</comment>
<evidence type="ECO:0000256" key="3">
    <source>
        <dbReference type="ARBA" id="ARBA00012057"/>
    </source>
</evidence>
<dbReference type="EMBL" id="CP141259">
    <property type="protein sequence ID" value="WRL48730.1"/>
    <property type="molecule type" value="Genomic_DNA"/>
</dbReference>
<feature type="binding site" evidence="10">
    <location>
        <position position="62"/>
    </location>
    <ligand>
        <name>Mn(2+)</name>
        <dbReference type="ChEBI" id="CHEBI:29035"/>
    </ligand>
</feature>
<comment type="pathway">
    <text evidence="1 10">Isoprenoid biosynthesis; dimethylallyl diphosphate biosynthesis; dimethylallyl diphosphate from isopentenyl diphosphate: step 1/1.</text>
</comment>
<dbReference type="EC" id="5.3.3.2" evidence="3 10"/>
<dbReference type="PANTHER" id="PTHR10885:SF0">
    <property type="entry name" value="ISOPENTENYL-DIPHOSPHATE DELTA-ISOMERASE"/>
    <property type="match status" value="1"/>
</dbReference>
<dbReference type="InterPro" id="IPR000086">
    <property type="entry name" value="NUDIX_hydrolase_dom"/>
</dbReference>
<name>A0ABZ1AS84_AROEV</name>
<dbReference type="HAMAP" id="MF_00202">
    <property type="entry name" value="Idi"/>
    <property type="match status" value="1"/>
</dbReference>
<feature type="active site" evidence="10">
    <location>
        <position position="150"/>
    </location>
</feature>
<dbReference type="PROSITE" id="PS51462">
    <property type="entry name" value="NUDIX"/>
    <property type="match status" value="1"/>
</dbReference>
<comment type="similarity">
    <text evidence="2 10">Belongs to the IPP isomerase type 1 family.</text>
</comment>
<evidence type="ECO:0000256" key="4">
    <source>
        <dbReference type="ARBA" id="ARBA00022490"/>
    </source>
</evidence>
<dbReference type="CDD" id="cd02885">
    <property type="entry name" value="NUDIX_IPP_Isomerase"/>
    <property type="match status" value="1"/>
</dbReference>
<organism evidence="12 13">
    <name type="scientific">Aromatoleum evansii</name>
    <name type="common">Azoarcus evansii</name>
    <dbReference type="NCBI Taxonomy" id="59406"/>
    <lineage>
        <taxon>Bacteria</taxon>
        <taxon>Pseudomonadati</taxon>
        <taxon>Pseudomonadota</taxon>
        <taxon>Betaproteobacteria</taxon>
        <taxon>Rhodocyclales</taxon>
        <taxon>Rhodocyclaceae</taxon>
        <taxon>Aromatoleum</taxon>
    </lineage>
</organism>
<comment type="subcellular location">
    <subcellularLocation>
        <location evidence="10">Cytoplasm</location>
    </subcellularLocation>
</comment>
<evidence type="ECO:0000256" key="9">
    <source>
        <dbReference type="ARBA" id="ARBA00023235"/>
    </source>
</evidence>
<dbReference type="PANTHER" id="PTHR10885">
    <property type="entry name" value="ISOPENTENYL-DIPHOSPHATE DELTA-ISOMERASE"/>
    <property type="match status" value="1"/>
</dbReference>
<evidence type="ECO:0000313" key="13">
    <source>
        <dbReference type="Proteomes" id="UP001626593"/>
    </source>
</evidence>
<keyword evidence="4 10" id="KW-0963">Cytoplasm</keyword>
<dbReference type="GO" id="GO:0004452">
    <property type="term" value="F:isopentenyl-diphosphate delta-isomerase activity"/>
    <property type="evidence" value="ECO:0007669"/>
    <property type="project" value="UniProtKB-EC"/>
</dbReference>
<evidence type="ECO:0000313" key="12">
    <source>
        <dbReference type="EMBL" id="WRL48730.1"/>
    </source>
</evidence>
<evidence type="ECO:0000256" key="10">
    <source>
        <dbReference type="HAMAP-Rule" id="MF_00202"/>
    </source>
</evidence>
<comment type="function">
    <text evidence="10">Catalyzes the 1,3-allylic rearrangement of the homoallylic substrate isopentenyl (IPP) to its highly electrophilic allylic isomer, dimethylallyl diphosphate (DMAPP).</text>
</comment>
<keyword evidence="8 10" id="KW-0414">Isoprene biosynthesis</keyword>
<accession>A0ABZ1AS84</accession>
<feature type="active site" evidence="10">
    <location>
        <position position="103"/>
    </location>
</feature>
<keyword evidence="7 10" id="KW-0464">Manganese</keyword>
<dbReference type="Pfam" id="PF00293">
    <property type="entry name" value="NUDIX"/>
    <property type="match status" value="1"/>
</dbReference>
<feature type="domain" description="Nudix hydrolase" evidence="11">
    <location>
        <begin position="66"/>
        <end position="198"/>
    </location>
</feature>
<keyword evidence="9 10" id="KW-0413">Isomerase</keyword>
<sequence>MEKWSEVWIAEVWIVLAAPGDERVCAGLSGGVCARRFDMEEYVVLVDENDNPVGVAEKLAAHRSGSLHRAISVFVFDSRGRLLLQRRAAAKYHSGGLWSNTCCSHPRPSEGVVAAARRRLREEMGFECELAKEFGFVYRVAFPNDLVEHEYDHVLFGRYDGDPVPCPDEADDWKWVEVAELAADVKANPGRYTFWFAACLDRVVACFAAQSRTAELVCA</sequence>
<gene>
    <name evidence="10 12" type="primary">idi</name>
    <name evidence="12" type="ORF">U5817_11965</name>
</gene>
<dbReference type="InterPro" id="IPR056375">
    <property type="entry name" value="Idi_bact"/>
</dbReference>
<dbReference type="RefSeq" id="WP_232429044.1">
    <property type="nucleotide sequence ID" value="NZ_CP141259.1"/>
</dbReference>
<feature type="binding site" evidence="10">
    <location>
        <position position="68"/>
    </location>
    <ligand>
        <name>Mn(2+)</name>
        <dbReference type="ChEBI" id="CHEBI:29035"/>
    </ligand>
</feature>
<dbReference type="InterPro" id="IPR015797">
    <property type="entry name" value="NUDIX_hydrolase-like_dom_sf"/>
</dbReference>
<dbReference type="Gene3D" id="3.90.79.10">
    <property type="entry name" value="Nucleoside Triphosphate Pyrophosphohydrolase"/>
    <property type="match status" value="1"/>
</dbReference>
<dbReference type="SUPFAM" id="SSF55811">
    <property type="entry name" value="Nudix"/>
    <property type="match status" value="1"/>
</dbReference>
<reference evidence="12 13" key="1">
    <citation type="submission" date="2023-12" db="EMBL/GenBank/DDBJ databases">
        <title>A. evansii MAY27, complete genome.</title>
        <authorList>
            <person name="Wang Y."/>
        </authorList>
    </citation>
    <scope>NUCLEOTIDE SEQUENCE [LARGE SCALE GENOMIC DNA]</scope>
    <source>
        <strain evidence="12 13">MAY27</strain>
    </source>
</reference>
<evidence type="ECO:0000256" key="7">
    <source>
        <dbReference type="ARBA" id="ARBA00023211"/>
    </source>
</evidence>
<feature type="binding site" evidence="10">
    <location>
        <position position="123"/>
    </location>
    <ligand>
        <name>Mg(2+)</name>
        <dbReference type="ChEBI" id="CHEBI:18420"/>
    </ligand>
</feature>
<evidence type="ECO:0000256" key="1">
    <source>
        <dbReference type="ARBA" id="ARBA00004826"/>
    </source>
</evidence>
<evidence type="ECO:0000256" key="2">
    <source>
        <dbReference type="ARBA" id="ARBA00007579"/>
    </source>
</evidence>